<keyword evidence="4 6" id="KW-1133">Transmembrane helix</keyword>
<organism evidence="7 8">
    <name type="scientific">Paraburkholderia ultramafica</name>
    <dbReference type="NCBI Taxonomy" id="1544867"/>
    <lineage>
        <taxon>Bacteria</taxon>
        <taxon>Pseudomonadati</taxon>
        <taxon>Pseudomonadota</taxon>
        <taxon>Betaproteobacteria</taxon>
        <taxon>Burkholderiales</taxon>
        <taxon>Burkholderiaceae</taxon>
        <taxon>Paraburkholderia</taxon>
    </lineage>
</organism>
<dbReference type="PANTHER" id="PTHR21716:SF64">
    <property type="entry name" value="AI-2 TRANSPORT PROTEIN TQSA"/>
    <property type="match status" value="1"/>
</dbReference>
<gene>
    <name evidence="7" type="ORF">LMG28614_07239</name>
</gene>
<sequence>MRRFCLSPAGSPEYELLTMIVTPYQRQTLVWSAVAAGLGILLWTLRPVLTPFLLGALIAYMLQPGVEWLVRQRVPRALAVLLMMLLFALLLTLLPLLVFAVMHKEGPELAKNIPVFIANLNAWLQPKLALLGISYSLDLAEVRHLLTGDTIGDGQTVILAVLRYVRTGSNVVLPVVSNVILVPLVLFYQLYDRHQIFARMESFVPRRWVGKVRALVTEMDRMLSQYLRGQLLVMGVLAAFYPMALTLAGLDIALPIGLFTGFAVFIPYVGFAVGLALALLAALLQFGGWYGLAAVAAVYGVGQVLESCFLVPKLVGDRIGLHPLAVIFALLAFGQLFGFFGVLLALPVSAILAAVLGDLRRRYVASGLYQD</sequence>
<evidence type="ECO:0000256" key="2">
    <source>
        <dbReference type="ARBA" id="ARBA00009773"/>
    </source>
</evidence>
<comment type="similarity">
    <text evidence="2">Belongs to the autoinducer-2 exporter (AI-2E) (TC 2.A.86) family.</text>
</comment>
<feature type="transmembrane region" description="Helical" evidence="6">
    <location>
        <begin position="77"/>
        <end position="102"/>
    </location>
</feature>
<evidence type="ECO:0000256" key="4">
    <source>
        <dbReference type="ARBA" id="ARBA00022989"/>
    </source>
</evidence>
<reference evidence="7 8" key="1">
    <citation type="submission" date="2020-04" db="EMBL/GenBank/DDBJ databases">
        <authorList>
            <person name="De Canck E."/>
        </authorList>
    </citation>
    <scope>NUCLEOTIDE SEQUENCE [LARGE SCALE GENOMIC DNA]</scope>
    <source>
        <strain evidence="7 8">LMG 28614</strain>
    </source>
</reference>
<feature type="transmembrane region" description="Helical" evidence="6">
    <location>
        <begin position="287"/>
        <end position="305"/>
    </location>
</feature>
<evidence type="ECO:0000256" key="6">
    <source>
        <dbReference type="SAM" id="Phobius"/>
    </source>
</evidence>
<dbReference type="GO" id="GO:0055085">
    <property type="term" value="P:transmembrane transport"/>
    <property type="evidence" value="ECO:0007669"/>
    <property type="project" value="TreeGrafter"/>
</dbReference>
<feature type="transmembrane region" description="Helical" evidence="6">
    <location>
        <begin position="28"/>
        <end position="45"/>
    </location>
</feature>
<dbReference type="EMBL" id="CADIKK010000104">
    <property type="protein sequence ID" value="CAB3810239.1"/>
    <property type="molecule type" value="Genomic_DNA"/>
</dbReference>
<dbReference type="InterPro" id="IPR002549">
    <property type="entry name" value="AI-2E-like"/>
</dbReference>
<dbReference type="PANTHER" id="PTHR21716">
    <property type="entry name" value="TRANSMEMBRANE PROTEIN"/>
    <property type="match status" value="1"/>
</dbReference>
<evidence type="ECO:0000256" key="3">
    <source>
        <dbReference type="ARBA" id="ARBA00022692"/>
    </source>
</evidence>
<accession>A0A6S7D843</accession>
<dbReference type="AlphaFoldDB" id="A0A6S7D843"/>
<dbReference type="Proteomes" id="UP000494365">
    <property type="component" value="Unassembled WGS sequence"/>
</dbReference>
<feature type="transmembrane region" description="Helical" evidence="6">
    <location>
        <begin position="171"/>
        <end position="191"/>
    </location>
</feature>
<dbReference type="Pfam" id="PF01594">
    <property type="entry name" value="AI-2E_transport"/>
    <property type="match status" value="1"/>
</dbReference>
<evidence type="ECO:0000313" key="7">
    <source>
        <dbReference type="EMBL" id="CAB3810239.1"/>
    </source>
</evidence>
<protein>
    <submittedName>
        <fullName evidence="7">Transport protein</fullName>
    </submittedName>
</protein>
<dbReference type="GO" id="GO:0016020">
    <property type="term" value="C:membrane"/>
    <property type="evidence" value="ECO:0007669"/>
    <property type="project" value="UniProtKB-SubCell"/>
</dbReference>
<feature type="transmembrane region" description="Helical" evidence="6">
    <location>
        <begin position="256"/>
        <end position="280"/>
    </location>
</feature>
<feature type="transmembrane region" description="Helical" evidence="6">
    <location>
        <begin position="51"/>
        <end position="70"/>
    </location>
</feature>
<keyword evidence="3 6" id="KW-0812">Transmembrane</keyword>
<keyword evidence="5 6" id="KW-0472">Membrane</keyword>
<proteinExistence type="inferred from homology"/>
<evidence type="ECO:0000313" key="8">
    <source>
        <dbReference type="Proteomes" id="UP000494365"/>
    </source>
</evidence>
<keyword evidence="8" id="KW-1185">Reference proteome</keyword>
<feature type="transmembrane region" description="Helical" evidence="6">
    <location>
        <begin position="325"/>
        <end position="356"/>
    </location>
</feature>
<comment type="subcellular location">
    <subcellularLocation>
        <location evidence="1">Membrane</location>
        <topology evidence="1">Multi-pass membrane protein</topology>
    </subcellularLocation>
</comment>
<name>A0A6S7D843_9BURK</name>
<evidence type="ECO:0000256" key="1">
    <source>
        <dbReference type="ARBA" id="ARBA00004141"/>
    </source>
</evidence>
<feature type="transmembrane region" description="Helical" evidence="6">
    <location>
        <begin position="231"/>
        <end position="250"/>
    </location>
</feature>
<evidence type="ECO:0000256" key="5">
    <source>
        <dbReference type="ARBA" id="ARBA00023136"/>
    </source>
</evidence>